<organism evidence="9 10">
    <name type="scientific">Terriglobus albidus</name>
    <dbReference type="NCBI Taxonomy" id="1592106"/>
    <lineage>
        <taxon>Bacteria</taxon>
        <taxon>Pseudomonadati</taxon>
        <taxon>Acidobacteriota</taxon>
        <taxon>Terriglobia</taxon>
        <taxon>Terriglobales</taxon>
        <taxon>Acidobacteriaceae</taxon>
        <taxon>Terriglobus</taxon>
    </lineage>
</organism>
<evidence type="ECO:0000256" key="7">
    <source>
        <dbReference type="ARBA" id="ARBA00023237"/>
    </source>
</evidence>
<dbReference type="Gene3D" id="2.60.40.1120">
    <property type="entry name" value="Carboxypeptidase-like, regulatory domain"/>
    <property type="match status" value="1"/>
</dbReference>
<evidence type="ECO:0000313" key="9">
    <source>
        <dbReference type="EMBL" id="QEE28471.1"/>
    </source>
</evidence>
<proteinExistence type="predicted"/>
<feature type="domain" description="TonB-dependent transporter Oar-like beta-barrel" evidence="8">
    <location>
        <begin position="526"/>
        <end position="819"/>
    </location>
</feature>
<evidence type="ECO:0000313" key="10">
    <source>
        <dbReference type="Proteomes" id="UP000321820"/>
    </source>
</evidence>
<feature type="domain" description="TonB-dependent transporter Oar-like beta-barrel" evidence="8">
    <location>
        <begin position="235"/>
        <end position="306"/>
    </location>
</feature>
<evidence type="ECO:0000256" key="5">
    <source>
        <dbReference type="ARBA" id="ARBA00022729"/>
    </source>
</evidence>
<dbReference type="InterPro" id="IPR008969">
    <property type="entry name" value="CarboxyPept-like_regulatory"/>
</dbReference>
<dbReference type="Pfam" id="PF25183">
    <property type="entry name" value="OMP_b-brl_4"/>
    <property type="match status" value="3"/>
</dbReference>
<dbReference type="Proteomes" id="UP000321820">
    <property type="component" value="Chromosome"/>
</dbReference>
<evidence type="ECO:0000256" key="1">
    <source>
        <dbReference type="ARBA" id="ARBA00004571"/>
    </source>
</evidence>
<evidence type="ECO:0000256" key="3">
    <source>
        <dbReference type="ARBA" id="ARBA00022452"/>
    </source>
</evidence>
<dbReference type="GO" id="GO:0044718">
    <property type="term" value="P:siderophore transmembrane transport"/>
    <property type="evidence" value="ECO:0007669"/>
    <property type="project" value="TreeGrafter"/>
</dbReference>
<keyword evidence="3" id="KW-1134">Transmembrane beta strand</keyword>
<keyword evidence="4" id="KW-0812">Transmembrane</keyword>
<keyword evidence="6" id="KW-0472">Membrane</keyword>
<dbReference type="InterPro" id="IPR057601">
    <property type="entry name" value="Oar-like_b-barrel"/>
</dbReference>
<evidence type="ECO:0000256" key="6">
    <source>
        <dbReference type="ARBA" id="ARBA00023136"/>
    </source>
</evidence>
<name>A0A5B9EDJ8_9BACT</name>
<dbReference type="Gene3D" id="2.40.170.20">
    <property type="entry name" value="TonB-dependent receptor, beta-barrel domain"/>
    <property type="match status" value="1"/>
</dbReference>
<evidence type="ECO:0000259" key="8">
    <source>
        <dbReference type="Pfam" id="PF25183"/>
    </source>
</evidence>
<keyword evidence="5" id="KW-0732">Signal</keyword>
<keyword evidence="9" id="KW-0675">Receptor</keyword>
<dbReference type="OrthoDB" id="99838at2"/>
<dbReference type="GO" id="GO:0009279">
    <property type="term" value="C:cell outer membrane"/>
    <property type="evidence" value="ECO:0007669"/>
    <property type="project" value="UniProtKB-SubCell"/>
</dbReference>
<dbReference type="AlphaFoldDB" id="A0A5B9EDJ8"/>
<gene>
    <name evidence="9" type="ORF">FTW19_10955</name>
</gene>
<keyword evidence="7" id="KW-0998">Cell outer membrane</keyword>
<keyword evidence="10" id="KW-1185">Reference proteome</keyword>
<dbReference type="InterPro" id="IPR036942">
    <property type="entry name" value="Beta-barrel_TonB_sf"/>
</dbReference>
<reference evidence="9 10" key="1">
    <citation type="submission" date="2019-08" db="EMBL/GenBank/DDBJ databases">
        <title>Complete genome sequence of Terriglobus albidus strain ORNL.</title>
        <authorList>
            <person name="Podar M."/>
        </authorList>
    </citation>
    <scope>NUCLEOTIDE SEQUENCE [LARGE SCALE GENOMIC DNA]</scope>
    <source>
        <strain evidence="9 10">ORNL</strain>
    </source>
</reference>
<keyword evidence="2" id="KW-0813">Transport</keyword>
<dbReference type="EMBL" id="CP042806">
    <property type="protein sequence ID" value="QEE28471.1"/>
    <property type="molecule type" value="Genomic_DNA"/>
</dbReference>
<dbReference type="PANTHER" id="PTHR30069:SF29">
    <property type="entry name" value="HEMOGLOBIN AND HEMOGLOBIN-HAPTOGLOBIN-BINDING PROTEIN 1-RELATED"/>
    <property type="match status" value="1"/>
</dbReference>
<comment type="subcellular location">
    <subcellularLocation>
        <location evidence="1">Cell outer membrane</location>
        <topology evidence="1">Multi-pass membrane protein</topology>
    </subcellularLocation>
</comment>
<dbReference type="SUPFAM" id="SSF56935">
    <property type="entry name" value="Porins"/>
    <property type="match status" value="1"/>
</dbReference>
<protein>
    <submittedName>
        <fullName evidence="9">TonB-dependent receptor</fullName>
    </submittedName>
</protein>
<dbReference type="Pfam" id="PF13620">
    <property type="entry name" value="CarboxypepD_reg"/>
    <property type="match status" value="1"/>
</dbReference>
<accession>A0A5B9EDJ8</accession>
<dbReference type="GO" id="GO:0015344">
    <property type="term" value="F:siderophore uptake transmembrane transporter activity"/>
    <property type="evidence" value="ECO:0007669"/>
    <property type="project" value="TreeGrafter"/>
</dbReference>
<dbReference type="RefSeq" id="WP_147647661.1">
    <property type="nucleotide sequence ID" value="NZ_CP042806.1"/>
</dbReference>
<feature type="domain" description="TonB-dependent transporter Oar-like beta-barrel" evidence="8">
    <location>
        <begin position="322"/>
        <end position="525"/>
    </location>
</feature>
<evidence type="ECO:0000256" key="2">
    <source>
        <dbReference type="ARBA" id="ARBA00022448"/>
    </source>
</evidence>
<sequence>MKVLGAIGICLFGVFSSPWIYGQVVEVGGRVTVATSPLRNAQVTLSGKTYRLAARTDSDGRYSFQLPGNCPCTLTVEAPGLHTATRTVPVLRTGEARSVDVMLELSGVQDSIDVSAKMWDAGNGGVAISQTVSRQDLSELPTVTRSTAKSALLDPHVRQAIGLGADYQDSNRLSINAASYRNTAYVLDGTTTYDWIYSVTPTEVVSMGATQEMKVLTGNYSAQYGVSTSGILAITTRAGGPQYHGEAFAYIRPSGIQASAPLAAFHIPNEREDWGALVGGPLGGDRTTFFASYEGAQQTRGAYIQSPLPGFFNGKVKEYYPLLRFDRQLTSTQSLMVRFNGNHYESNNVNDRISGFNQPSTGRYARTQSWGGQVAEQAVFHNKVNQARFSFVNYFPDTAIPLQSSVSVVRPNYSTEGYSTANWVHAQSYTAGDLVSIHQRRNDWKIGMELSYLRAKDYSYTPFGTYTFASGAPQPNEHPLSYSQTFGTAFLQYKQTELNAFVEDNVKLNSRLSASLGLRYEFQTLTDNDANFAPRLGLAWDIRGNGKTILRGAYGLFYDQYYLYISRRFLTLGPNAPTATYSLNYGAAGFPTFPNSLIAPPNGVSGGKRDLYLRPARLANPYASQVSAALEQNLGHGLTLEISGLYVHTLKQMRVNDINHPVPFIRTASGQYRGGTLAGAAAAADATRPYQTYARLPVRDIAVIENTASSAYSALDVGITQQAGTRLRLAAHYVLSNSVSYAMFYSDANSGVPNEWNNLASAERGPGDFYQRDRFVANAWAQLPARFQLVSVVTLASGLPVNPITGDDNNGDSYAVDRPVGYARNSFRTPLQANVDAAFSRRFSLERHLQIEARVEADNLFNRHNFITVNNVFGEGATPLASFLTPKSGITNADPARQFQLAARLIF</sequence>
<dbReference type="KEGG" id="talb:FTW19_10955"/>
<dbReference type="PANTHER" id="PTHR30069">
    <property type="entry name" value="TONB-DEPENDENT OUTER MEMBRANE RECEPTOR"/>
    <property type="match status" value="1"/>
</dbReference>
<dbReference type="InterPro" id="IPR039426">
    <property type="entry name" value="TonB-dep_rcpt-like"/>
</dbReference>
<evidence type="ECO:0000256" key="4">
    <source>
        <dbReference type="ARBA" id="ARBA00022692"/>
    </source>
</evidence>
<dbReference type="SUPFAM" id="SSF49464">
    <property type="entry name" value="Carboxypeptidase regulatory domain-like"/>
    <property type="match status" value="1"/>
</dbReference>